<name>A0A0B4XF76_9HYPH</name>
<protein>
    <submittedName>
        <fullName evidence="1">Uncharacterized protein</fullName>
    </submittedName>
</protein>
<evidence type="ECO:0000313" key="1">
    <source>
        <dbReference type="EMBL" id="AJD45746.1"/>
    </source>
</evidence>
<evidence type="ECO:0000313" key="2">
    <source>
        <dbReference type="Proteomes" id="UP000031368"/>
    </source>
</evidence>
<dbReference type="AlphaFoldDB" id="A0A0B4XF76"/>
<dbReference type="KEGG" id="rga:RGR602_PC01722"/>
<organism evidence="1 2">
    <name type="scientific">Rhizobium gallicum bv. gallicum R602sp</name>
    <dbReference type="NCBI Taxonomy" id="1041138"/>
    <lineage>
        <taxon>Bacteria</taxon>
        <taxon>Pseudomonadati</taxon>
        <taxon>Pseudomonadota</taxon>
        <taxon>Alphaproteobacteria</taxon>
        <taxon>Hyphomicrobiales</taxon>
        <taxon>Rhizobiaceae</taxon>
        <taxon>Rhizobium/Agrobacterium group</taxon>
        <taxon>Rhizobium</taxon>
    </lineage>
</organism>
<dbReference type="EMBL" id="CP006880">
    <property type="protein sequence ID" value="AJD45746.1"/>
    <property type="molecule type" value="Genomic_DNA"/>
</dbReference>
<dbReference type="HOGENOM" id="CLU_2919584_0_0_5"/>
<dbReference type="Proteomes" id="UP000031368">
    <property type="component" value="Plasmid pRgalR602c"/>
</dbReference>
<proteinExistence type="predicted"/>
<geneLocation type="plasmid" evidence="1 2">
    <name>pRgalR602c</name>
</geneLocation>
<keyword evidence="2" id="KW-1185">Reference proteome</keyword>
<keyword evidence="1" id="KW-0614">Plasmid</keyword>
<gene>
    <name evidence="1" type="ORF">RGR602_PC01722</name>
</gene>
<accession>A0A0B4XF76</accession>
<sequence length="61" mass="6816">MPGWRRPTWSVVADCTRSWNQAALGFVDALQAAYDLMASHPEAGHCGMHMSWDFLTCGAFR</sequence>
<reference evidence="1 2" key="1">
    <citation type="submission" date="2013-11" db="EMBL/GenBank/DDBJ databases">
        <title>Complete genome sequence of Rhizobium gallicum bv. gallicum R602.</title>
        <authorList>
            <person name="Bustos P."/>
            <person name="Santamaria R.I."/>
            <person name="Lozano L."/>
            <person name="Acosta J.L."/>
            <person name="Ormeno-Orrillo E."/>
            <person name="Rogel M.A."/>
            <person name="Romero D."/>
            <person name="Cevallos M.A."/>
            <person name="Martinez-Romero E."/>
            <person name="Gonzalez V."/>
        </authorList>
    </citation>
    <scope>NUCLEOTIDE SEQUENCE [LARGE SCALE GENOMIC DNA]</scope>
    <source>
        <strain evidence="1 2">R602</strain>
        <plasmid evidence="1 2">pRgalR602c</plasmid>
    </source>
</reference>